<gene>
    <name evidence="2" type="ORF">PCOR1329_LOCUS72821</name>
</gene>
<proteinExistence type="predicted"/>
<evidence type="ECO:0000313" key="3">
    <source>
        <dbReference type="Proteomes" id="UP001189429"/>
    </source>
</evidence>
<dbReference type="EMBL" id="CAUYUJ010019760">
    <property type="protein sequence ID" value="CAK0893520.1"/>
    <property type="molecule type" value="Genomic_DNA"/>
</dbReference>
<dbReference type="Pfam" id="PF04979">
    <property type="entry name" value="IPP-2"/>
    <property type="match status" value="1"/>
</dbReference>
<evidence type="ECO:0000313" key="2">
    <source>
        <dbReference type="EMBL" id="CAK0893520.1"/>
    </source>
</evidence>
<feature type="non-terminal residue" evidence="2">
    <location>
        <position position="1"/>
    </location>
</feature>
<dbReference type="InterPro" id="IPR007062">
    <property type="entry name" value="PPI-2"/>
</dbReference>
<name>A0ABN9X2K8_9DINO</name>
<comment type="caution">
    <text evidence="2">The sequence shown here is derived from an EMBL/GenBank/DDBJ whole genome shotgun (WGS) entry which is preliminary data.</text>
</comment>
<evidence type="ECO:0008006" key="4">
    <source>
        <dbReference type="Google" id="ProtNLM"/>
    </source>
</evidence>
<feature type="region of interest" description="Disordered" evidence="1">
    <location>
        <begin position="1"/>
        <end position="84"/>
    </location>
</feature>
<keyword evidence="3" id="KW-1185">Reference proteome</keyword>
<feature type="compositionally biased region" description="Low complexity" evidence="1">
    <location>
        <begin position="120"/>
        <end position="138"/>
    </location>
</feature>
<reference evidence="2" key="1">
    <citation type="submission" date="2023-10" db="EMBL/GenBank/DDBJ databases">
        <authorList>
            <person name="Chen Y."/>
            <person name="Shah S."/>
            <person name="Dougan E. K."/>
            <person name="Thang M."/>
            <person name="Chan C."/>
        </authorList>
    </citation>
    <scope>NUCLEOTIDE SEQUENCE [LARGE SCALE GENOMIC DNA]</scope>
</reference>
<accession>A0ABN9X2K8</accession>
<feature type="compositionally biased region" description="Basic and acidic residues" evidence="1">
    <location>
        <begin position="19"/>
        <end position="45"/>
    </location>
</feature>
<protein>
    <recommendedName>
        <fullName evidence="4">Protein phosphatase inhibitor 2</fullName>
    </recommendedName>
</protein>
<sequence length="204" mass="20136">AGAPEPSLRGRGRGRKRPRDPEQRVQWDEANIAEHDKERGTRQKIVEPPTPWARSPASVSDDEGEAEGAAAGAAAAGGAAAGAADPAQLAARLLLLAAEGGAGAEGGGPCDGRGAGGKGPAAAGGAAAPASPPVAESPARGREAASPAGRKTPAVAFAGGSEPKVSSASFKAKRSAHYNEFQMLQAFRRGQGGAGASDESDGQD</sequence>
<evidence type="ECO:0000256" key="1">
    <source>
        <dbReference type="SAM" id="MobiDB-lite"/>
    </source>
</evidence>
<feature type="compositionally biased region" description="Low complexity" evidence="1">
    <location>
        <begin position="67"/>
        <end position="84"/>
    </location>
</feature>
<dbReference type="PANTHER" id="PTHR12398">
    <property type="entry name" value="PROTEIN PHOSPHATASE INHIBITOR"/>
    <property type="match status" value="1"/>
</dbReference>
<feature type="compositionally biased region" description="Gly residues" evidence="1">
    <location>
        <begin position="101"/>
        <end position="119"/>
    </location>
</feature>
<dbReference type="Proteomes" id="UP001189429">
    <property type="component" value="Unassembled WGS sequence"/>
</dbReference>
<feature type="region of interest" description="Disordered" evidence="1">
    <location>
        <begin position="101"/>
        <end position="204"/>
    </location>
</feature>
<dbReference type="PANTHER" id="PTHR12398:SF20">
    <property type="entry name" value="PROTEIN PHOSPHATASE 1 REGULATORY INHIBITOR SUBUNIT 2"/>
    <property type="match status" value="1"/>
</dbReference>
<organism evidence="2 3">
    <name type="scientific">Prorocentrum cordatum</name>
    <dbReference type="NCBI Taxonomy" id="2364126"/>
    <lineage>
        <taxon>Eukaryota</taxon>
        <taxon>Sar</taxon>
        <taxon>Alveolata</taxon>
        <taxon>Dinophyceae</taxon>
        <taxon>Prorocentrales</taxon>
        <taxon>Prorocentraceae</taxon>
        <taxon>Prorocentrum</taxon>
    </lineage>
</organism>